<evidence type="ECO:0000256" key="2">
    <source>
        <dbReference type="ARBA" id="ARBA00022801"/>
    </source>
</evidence>
<sequence>MDKLPHILLPQKPESHPYTSPVSLPITKNLIPKNRAQHGKFLQNQLNEAWKQSECNPLAMVGTRNGVYLEFISDPGAELITKSLEDLGSKEIRLLNVRDELDASGQKVTFATVYVSNKKRDYFLKKLDEYLHQNTSTGNPKNRDLIVSIASIRSALLIDSFWTDAKTAKPNQSKSWIEVWLRSDSDEVLSIFERLLHSLKIEARVGVLRFPERMVKVIFANASDLEMITRSSDVIAEYRSAKPTTAFFMDMDLKEKSEWVENIRARIERPENVKSAVCILDTGVNRGHPLLYPFLSGDDCQAVDASWGVHDHDGHGTLMAGTSLYGDLTVLLDSSEPVYISHYLESVKILPNVGSNEANIWGYITAQGISRAEIQAPFRKRSYCMAVTSIETSDRGRPSSWSAEIDQLTSAWQEQRLFIVSGGNSIANISMNDAAQHYPNIQLTESVHDPAQSWNALTVGAITSLVDIQDPNLSGYRPVADANTLSPYSTTSSTWEESKWPVKPELVLEGGNLAVDQSGFATESDDLSILSTAYRPDQQGYFYPFNMTSAATAQLANMAATIRSVYPDYWEETVRALLVHSANWPEPLKRQFMVKDSKTNYQQLLKVCGYGVPNLQRALYSATNSLTLIAQAELQPFDKKPRGGFRTKDMHFYDLPWPKDVLELLPDNIQVRMKVTLSYFIEPGPGEIGWKDRYRYSSHALRFEINSPGQSKNEFIKGINKAAREEDEERQNKQSTSEHWLLGATARDRGSIHSDTWVGTTAELASSSFIAIVPKIGWWRERPHLGQWDRKTRYSLIVSIESDDAEVDVYTPIATQLKLPLPVSVVI</sequence>
<keyword evidence="1" id="KW-0645">Protease</keyword>
<organism evidence="6 7">
    <name type="scientific">Marinomonas algarum</name>
    <dbReference type="NCBI Taxonomy" id="2883105"/>
    <lineage>
        <taxon>Bacteria</taxon>
        <taxon>Pseudomonadati</taxon>
        <taxon>Pseudomonadota</taxon>
        <taxon>Gammaproteobacteria</taxon>
        <taxon>Oceanospirillales</taxon>
        <taxon>Oceanospirillaceae</taxon>
        <taxon>Marinomonas</taxon>
    </lineage>
</organism>
<protein>
    <submittedName>
        <fullName evidence="6">S8 family peptidase</fullName>
    </submittedName>
</protein>
<keyword evidence="2" id="KW-0378">Hydrolase</keyword>
<dbReference type="PROSITE" id="PS00136">
    <property type="entry name" value="SUBTILASE_ASP"/>
    <property type="match status" value="1"/>
</dbReference>
<dbReference type="InterPro" id="IPR036852">
    <property type="entry name" value="Peptidase_S8/S53_dom_sf"/>
</dbReference>
<dbReference type="CDD" id="cd04847">
    <property type="entry name" value="Peptidases_S8_Subtilisin_like_2"/>
    <property type="match status" value="1"/>
</dbReference>
<dbReference type="InterPro" id="IPR034074">
    <property type="entry name" value="Y4bN_pept_dom"/>
</dbReference>
<keyword evidence="3" id="KW-0720">Serine protease</keyword>
<evidence type="ECO:0000256" key="3">
    <source>
        <dbReference type="ARBA" id="ARBA00022825"/>
    </source>
</evidence>
<evidence type="ECO:0000259" key="5">
    <source>
        <dbReference type="Pfam" id="PF00082"/>
    </source>
</evidence>
<dbReference type="Pfam" id="PF00082">
    <property type="entry name" value="Peptidase_S8"/>
    <property type="match status" value="1"/>
</dbReference>
<accession>A0A9X1IIV6</accession>
<reference evidence="6" key="1">
    <citation type="submission" date="2021-10" db="EMBL/GenBank/DDBJ databases">
        <title>Marinomonas pontica sp. nov., isolated from the Black Sea.</title>
        <authorList>
            <person name="Zhao L.-H."/>
            <person name="Xue J.-H."/>
        </authorList>
    </citation>
    <scope>NUCLEOTIDE SEQUENCE</scope>
    <source>
        <strain evidence="6">E8</strain>
    </source>
</reference>
<evidence type="ECO:0000256" key="4">
    <source>
        <dbReference type="SAM" id="MobiDB-lite"/>
    </source>
</evidence>
<dbReference type="InterPro" id="IPR015500">
    <property type="entry name" value="Peptidase_S8_subtilisin-rel"/>
</dbReference>
<dbReference type="PRINTS" id="PR00723">
    <property type="entry name" value="SUBTILISIN"/>
</dbReference>
<dbReference type="SUPFAM" id="SSF52743">
    <property type="entry name" value="Subtilisin-like"/>
    <property type="match status" value="1"/>
</dbReference>
<dbReference type="AlphaFoldDB" id="A0A9X1IIV6"/>
<keyword evidence="7" id="KW-1185">Reference proteome</keyword>
<evidence type="ECO:0000256" key="1">
    <source>
        <dbReference type="ARBA" id="ARBA00022670"/>
    </source>
</evidence>
<name>A0A9X1IIV6_9GAMM</name>
<proteinExistence type="predicted"/>
<dbReference type="GO" id="GO:0006508">
    <property type="term" value="P:proteolysis"/>
    <property type="evidence" value="ECO:0007669"/>
    <property type="project" value="UniProtKB-KW"/>
</dbReference>
<dbReference type="InterPro" id="IPR000209">
    <property type="entry name" value="Peptidase_S8/S53_dom"/>
</dbReference>
<evidence type="ECO:0000313" key="7">
    <source>
        <dbReference type="Proteomes" id="UP001139095"/>
    </source>
</evidence>
<dbReference type="EMBL" id="JAJATW010000001">
    <property type="protein sequence ID" value="MCB5160344.1"/>
    <property type="molecule type" value="Genomic_DNA"/>
</dbReference>
<gene>
    <name evidence="6" type="ORF">LG368_00200</name>
</gene>
<evidence type="ECO:0000313" key="6">
    <source>
        <dbReference type="EMBL" id="MCB5160344.1"/>
    </source>
</evidence>
<comment type="caution">
    <text evidence="6">The sequence shown here is derived from an EMBL/GenBank/DDBJ whole genome shotgun (WGS) entry which is preliminary data.</text>
</comment>
<feature type="domain" description="Peptidase S8/S53" evidence="5">
    <location>
        <begin position="276"/>
        <end position="611"/>
    </location>
</feature>
<dbReference type="RefSeq" id="WP_226752731.1">
    <property type="nucleotide sequence ID" value="NZ_JAJATW010000001.1"/>
</dbReference>
<dbReference type="InterPro" id="IPR023827">
    <property type="entry name" value="Peptidase_S8_Asp-AS"/>
</dbReference>
<dbReference type="GO" id="GO:0004252">
    <property type="term" value="F:serine-type endopeptidase activity"/>
    <property type="evidence" value="ECO:0007669"/>
    <property type="project" value="InterPro"/>
</dbReference>
<feature type="region of interest" description="Disordered" evidence="4">
    <location>
        <begin position="1"/>
        <end position="20"/>
    </location>
</feature>
<dbReference type="Proteomes" id="UP001139095">
    <property type="component" value="Unassembled WGS sequence"/>
</dbReference>
<dbReference type="Gene3D" id="3.40.50.200">
    <property type="entry name" value="Peptidase S8/S53 domain"/>
    <property type="match status" value="1"/>
</dbReference>